<evidence type="ECO:0000313" key="3">
    <source>
        <dbReference type="EMBL" id="KAG8201971.1"/>
    </source>
</evidence>
<evidence type="ECO:0000313" key="4">
    <source>
        <dbReference type="Proteomes" id="UP000827092"/>
    </source>
</evidence>
<dbReference type="PROSITE" id="PS50174">
    <property type="entry name" value="G_PATCH"/>
    <property type="match status" value="1"/>
</dbReference>
<evidence type="ECO:0000256" key="1">
    <source>
        <dbReference type="ARBA" id="ARBA00040365"/>
    </source>
</evidence>
<proteinExistence type="predicted"/>
<dbReference type="Proteomes" id="UP000827092">
    <property type="component" value="Unassembled WGS sequence"/>
</dbReference>
<protein>
    <recommendedName>
        <fullName evidence="1">G patch domain-containing protein 4</fullName>
    </recommendedName>
</protein>
<keyword evidence="4" id="KW-1185">Reference proteome</keyword>
<dbReference type="EMBL" id="JAFNEN010000002">
    <property type="protein sequence ID" value="KAG8201971.1"/>
    <property type="molecule type" value="Genomic_DNA"/>
</dbReference>
<name>A0AAV6W574_9ARAC</name>
<reference evidence="3 4" key="1">
    <citation type="journal article" date="2022" name="Nat. Ecol. Evol.">
        <title>A masculinizing supergene underlies an exaggerated male reproductive morph in a spider.</title>
        <authorList>
            <person name="Hendrickx F."/>
            <person name="De Corte Z."/>
            <person name="Sonet G."/>
            <person name="Van Belleghem S.M."/>
            <person name="Kostlbacher S."/>
            <person name="Vangestel C."/>
        </authorList>
    </citation>
    <scope>NUCLEOTIDE SEQUENCE [LARGE SCALE GENOMIC DNA]</scope>
    <source>
        <strain evidence="3">W744_W776</strain>
    </source>
</reference>
<organism evidence="3 4">
    <name type="scientific">Oedothorax gibbosus</name>
    <dbReference type="NCBI Taxonomy" id="931172"/>
    <lineage>
        <taxon>Eukaryota</taxon>
        <taxon>Metazoa</taxon>
        <taxon>Ecdysozoa</taxon>
        <taxon>Arthropoda</taxon>
        <taxon>Chelicerata</taxon>
        <taxon>Arachnida</taxon>
        <taxon>Araneae</taxon>
        <taxon>Araneomorphae</taxon>
        <taxon>Entelegynae</taxon>
        <taxon>Araneoidea</taxon>
        <taxon>Linyphiidae</taxon>
        <taxon>Erigoninae</taxon>
        <taxon>Oedothorax</taxon>
    </lineage>
</organism>
<gene>
    <name evidence="3" type="ORF">JTE90_027444</name>
</gene>
<dbReference type="InterPro" id="IPR050656">
    <property type="entry name" value="PINX1"/>
</dbReference>
<dbReference type="PANTHER" id="PTHR23149:SF9">
    <property type="entry name" value="G PATCH DOMAIN-CONTAINING PROTEIN 4"/>
    <property type="match status" value="1"/>
</dbReference>
<dbReference type="AlphaFoldDB" id="A0AAV6W574"/>
<dbReference type="PANTHER" id="PTHR23149">
    <property type="entry name" value="G PATCH DOMAIN CONTAINING PROTEIN"/>
    <property type="match status" value="1"/>
</dbReference>
<feature type="domain" description="G-patch" evidence="2">
    <location>
        <begin position="1"/>
        <end position="47"/>
    </location>
</feature>
<dbReference type="GO" id="GO:0005730">
    <property type="term" value="C:nucleolus"/>
    <property type="evidence" value="ECO:0007669"/>
    <property type="project" value="TreeGrafter"/>
</dbReference>
<dbReference type="GO" id="GO:0003676">
    <property type="term" value="F:nucleic acid binding"/>
    <property type="evidence" value="ECO:0007669"/>
    <property type="project" value="InterPro"/>
</dbReference>
<accession>A0AAV6W574</accession>
<dbReference type="SMART" id="SM00443">
    <property type="entry name" value="G_patch"/>
    <property type="match status" value="1"/>
</dbReference>
<dbReference type="InterPro" id="IPR000467">
    <property type="entry name" value="G_patch_dom"/>
</dbReference>
<evidence type="ECO:0000259" key="2">
    <source>
        <dbReference type="PROSITE" id="PS50174"/>
    </source>
</evidence>
<dbReference type="Pfam" id="PF01585">
    <property type="entry name" value="G-patch"/>
    <property type="match status" value="1"/>
</dbReference>
<comment type="caution">
    <text evidence="3">The sequence shown here is derived from an EMBL/GenBank/DDBJ whole genome shotgun (WGS) entry which is preliminary data.</text>
</comment>
<sequence>MSAFARKQLEKYGWSKGKGLGKEENGITKPISAVLKLDTHGIGHDRLNVLASNWWCDAFNEASKRIKVVNTEAGVSLSHTKRKVVQEAPIPAGIRKKFIKEGKQKRNLITYDAVAVNSQMTQNLCSDAIYEKCDAVRNKAKVMKAKHKRVQKQEIIYELKSKHKRTKKG</sequence>